<proteinExistence type="predicted"/>
<dbReference type="Proteomes" id="UP001606303">
    <property type="component" value="Unassembled WGS sequence"/>
</dbReference>
<evidence type="ECO:0000256" key="1">
    <source>
        <dbReference type="SAM" id="MobiDB-lite"/>
    </source>
</evidence>
<dbReference type="EMBL" id="JBIGIB010000013">
    <property type="protein sequence ID" value="MFG6469344.1"/>
    <property type="molecule type" value="Genomic_DNA"/>
</dbReference>
<gene>
    <name evidence="3" type="ORF">ACG01O_22215</name>
</gene>
<name>A0ABW7H5I3_9BURK</name>
<organism evidence="3 4">
    <name type="scientific">Pelomonas baiyunensis</name>
    <dbReference type="NCBI Taxonomy" id="3299026"/>
    <lineage>
        <taxon>Bacteria</taxon>
        <taxon>Pseudomonadati</taxon>
        <taxon>Pseudomonadota</taxon>
        <taxon>Betaproteobacteria</taxon>
        <taxon>Burkholderiales</taxon>
        <taxon>Sphaerotilaceae</taxon>
        <taxon>Roseateles</taxon>
    </lineage>
</organism>
<keyword evidence="4" id="KW-1185">Reference proteome</keyword>
<dbReference type="RefSeq" id="WP_394387793.1">
    <property type="nucleotide sequence ID" value="NZ_JBIGIB010000013.1"/>
</dbReference>
<protein>
    <submittedName>
        <fullName evidence="3">DUF2345 domain-containing protein</fullName>
    </submittedName>
</protein>
<sequence>DPTRDGHHPDAVNGQDSRQPAPGSRTPDKPTPRTARPHLVLDSAASLGQITPGDLTTLAGQHLSRTSQGDQHETAAHTHHQLTGEHFSLYAHSGQLQAKAAAGPVSLQAHTDALELLADQSLQILSVNDEIHIQAKDRIELIAADSGIVLSGGDIEIKTPGTFEVKTSSHEFLGGGSQTAELVALPKGTLNESPQDIELHFHYDDLSPVIGAPYKITFEDGTVRTGALDAQGYALEKAVPKGRYRVEYGEDSRAWQPPPLAKNEAPFQQPQFKAEGQAALERMLKNEPVAAPSTAAALPLGAQP</sequence>
<feature type="region of interest" description="Disordered" evidence="1">
    <location>
        <begin position="1"/>
        <end position="38"/>
    </location>
</feature>
<comment type="caution">
    <text evidence="3">The sequence shown here is derived from an EMBL/GenBank/DDBJ whole genome shotgun (WGS) entry which is preliminary data.</text>
</comment>
<feature type="non-terminal residue" evidence="3">
    <location>
        <position position="1"/>
    </location>
</feature>
<evidence type="ECO:0000313" key="4">
    <source>
        <dbReference type="Proteomes" id="UP001606303"/>
    </source>
</evidence>
<evidence type="ECO:0000313" key="3">
    <source>
        <dbReference type="EMBL" id="MFG6469344.1"/>
    </source>
</evidence>
<dbReference type="InterPro" id="IPR018769">
    <property type="entry name" value="VgrG2_DUF2345"/>
</dbReference>
<evidence type="ECO:0000259" key="2">
    <source>
        <dbReference type="Pfam" id="PF10106"/>
    </source>
</evidence>
<reference evidence="3 4" key="1">
    <citation type="submission" date="2024-08" db="EMBL/GenBank/DDBJ databases">
        <authorList>
            <person name="Lu H."/>
        </authorList>
    </citation>
    <scope>NUCLEOTIDE SEQUENCE [LARGE SCALE GENOMIC DNA]</scope>
    <source>
        <strain evidence="3 4">BYS87W</strain>
    </source>
</reference>
<feature type="compositionally biased region" description="Basic and acidic residues" evidence="1">
    <location>
        <begin position="1"/>
        <end position="10"/>
    </location>
</feature>
<accession>A0ABW7H5I3</accession>
<dbReference type="Pfam" id="PF10106">
    <property type="entry name" value="DUF2345"/>
    <property type="match status" value="1"/>
</dbReference>
<feature type="domain" description="DUF2345" evidence="2">
    <location>
        <begin position="28"/>
        <end position="175"/>
    </location>
</feature>